<accession>A0ABV6ZYK9</accession>
<dbReference type="Gene3D" id="3.30.70.1560">
    <property type="entry name" value="Alpha-L RNA-binding motif"/>
    <property type="match status" value="1"/>
</dbReference>
<reference evidence="10" key="1">
    <citation type="journal article" date="2019" name="Int. J. Syst. Evol. Microbiol.">
        <title>The Global Catalogue of Microorganisms (GCM) 10K type strain sequencing project: providing services to taxonomists for standard genome sequencing and annotation.</title>
        <authorList>
            <consortium name="The Broad Institute Genomics Platform"/>
            <consortium name="The Broad Institute Genome Sequencing Center for Infectious Disease"/>
            <person name="Wu L."/>
            <person name="Ma J."/>
        </authorList>
    </citation>
    <scope>NUCLEOTIDE SEQUENCE [LARGE SCALE GENOMIC DNA]</scope>
    <source>
        <strain evidence="10">KCTC 52487</strain>
    </source>
</reference>
<keyword evidence="10" id="KW-1185">Reference proteome</keyword>
<dbReference type="PROSITE" id="PS50889">
    <property type="entry name" value="S4"/>
    <property type="match status" value="1"/>
</dbReference>
<evidence type="ECO:0000256" key="2">
    <source>
        <dbReference type="ARBA" id="ARBA00008348"/>
    </source>
</evidence>
<proteinExistence type="inferred from homology"/>
<dbReference type="CDD" id="cd00165">
    <property type="entry name" value="S4"/>
    <property type="match status" value="1"/>
</dbReference>
<evidence type="ECO:0000256" key="4">
    <source>
        <dbReference type="ARBA" id="ARBA00023235"/>
    </source>
</evidence>
<evidence type="ECO:0000256" key="5">
    <source>
        <dbReference type="PROSITE-ProRule" id="PRU00182"/>
    </source>
</evidence>
<feature type="region of interest" description="Disordered" evidence="7">
    <location>
        <begin position="242"/>
        <end position="336"/>
    </location>
</feature>
<dbReference type="EMBL" id="JBHRSV010000019">
    <property type="protein sequence ID" value="MFC2926482.1"/>
    <property type="molecule type" value="Genomic_DNA"/>
</dbReference>
<evidence type="ECO:0000256" key="1">
    <source>
        <dbReference type="ARBA" id="ARBA00000073"/>
    </source>
</evidence>
<dbReference type="InterPro" id="IPR020094">
    <property type="entry name" value="TruA/RsuA/RluB/E/F_N"/>
</dbReference>
<dbReference type="Gene3D" id="3.10.290.10">
    <property type="entry name" value="RNA-binding S4 domain"/>
    <property type="match status" value="1"/>
</dbReference>
<keyword evidence="3 5" id="KW-0694">RNA-binding</keyword>
<evidence type="ECO:0000256" key="7">
    <source>
        <dbReference type="SAM" id="MobiDB-lite"/>
    </source>
</evidence>
<keyword evidence="4 6" id="KW-0413">Isomerase</keyword>
<feature type="domain" description="RNA-binding S4" evidence="8">
    <location>
        <begin position="6"/>
        <end position="65"/>
    </location>
</feature>
<organism evidence="9 10">
    <name type="scientific">Hyphobacterium vulgare</name>
    <dbReference type="NCBI Taxonomy" id="1736751"/>
    <lineage>
        <taxon>Bacteria</taxon>
        <taxon>Pseudomonadati</taxon>
        <taxon>Pseudomonadota</taxon>
        <taxon>Alphaproteobacteria</taxon>
        <taxon>Maricaulales</taxon>
        <taxon>Maricaulaceae</taxon>
        <taxon>Hyphobacterium</taxon>
    </lineage>
</organism>
<evidence type="ECO:0000313" key="9">
    <source>
        <dbReference type="EMBL" id="MFC2926482.1"/>
    </source>
</evidence>
<gene>
    <name evidence="9" type="ORF">ACFOOR_10235</name>
</gene>
<dbReference type="Gene3D" id="3.30.70.580">
    <property type="entry name" value="Pseudouridine synthase I, catalytic domain, N-terminal subdomain"/>
    <property type="match status" value="1"/>
</dbReference>
<dbReference type="InterPro" id="IPR006145">
    <property type="entry name" value="PsdUridine_synth_RsuA/RluA"/>
</dbReference>
<dbReference type="InterPro" id="IPR050343">
    <property type="entry name" value="RsuA_PseudoU_synthase"/>
</dbReference>
<comment type="similarity">
    <text evidence="2 6">Belongs to the pseudouridine synthase RsuA family.</text>
</comment>
<dbReference type="InterPro" id="IPR002942">
    <property type="entry name" value="S4_RNA-bd"/>
</dbReference>
<dbReference type="NCBIfam" id="TIGR00093">
    <property type="entry name" value="pseudouridine synthase"/>
    <property type="match status" value="1"/>
</dbReference>
<sequence>MPEDGERIAKVLARAGVASRREVEAMIEAGRITLNGKPLTTPAVKVTDRDRITVDGQPVGEAERTRLWRYHKPDGLVTTHKDPQGRETVFEKLPKEMGRVISVGRLDLTSEGLLLLTNDGELARALELPATGWTRRYRCRAFGDLTDDGIAKLRKGITAEGVHYGPIEVEVERKQGGNVWLLVSLKEGKNREVRKALNAVGLTVNRLIRTAYGPFQLGSLDKGEVASVNNRVLVDQCGHLLPKLKDQTGDDPASGQARAKAPARKKPPMGDSRKTGGRPARTGPAKPKDSGKPQGSGKPQDAGQRPGAGKPQGAPRGKPPARSGERPSGPRGTRSR</sequence>
<dbReference type="SMART" id="SM00363">
    <property type="entry name" value="S4"/>
    <property type="match status" value="1"/>
</dbReference>
<dbReference type="PROSITE" id="PS01149">
    <property type="entry name" value="PSI_RSU"/>
    <property type="match status" value="1"/>
</dbReference>
<protein>
    <recommendedName>
        <fullName evidence="6">Pseudouridine synthase</fullName>
        <ecNumber evidence="6">5.4.99.-</ecNumber>
    </recommendedName>
</protein>
<dbReference type="InterPro" id="IPR000748">
    <property type="entry name" value="PsdUridine_synth_RsuA/RluB/E/F"/>
</dbReference>
<evidence type="ECO:0000259" key="8">
    <source>
        <dbReference type="SMART" id="SM00363"/>
    </source>
</evidence>
<evidence type="ECO:0000313" key="10">
    <source>
        <dbReference type="Proteomes" id="UP001595379"/>
    </source>
</evidence>
<dbReference type="Proteomes" id="UP001595379">
    <property type="component" value="Unassembled WGS sequence"/>
</dbReference>
<dbReference type="Pfam" id="PF00849">
    <property type="entry name" value="PseudoU_synth_2"/>
    <property type="match status" value="1"/>
</dbReference>
<dbReference type="SUPFAM" id="SSF55120">
    <property type="entry name" value="Pseudouridine synthase"/>
    <property type="match status" value="1"/>
</dbReference>
<dbReference type="InterPro" id="IPR018496">
    <property type="entry name" value="PsdUridine_synth_RsuA/RluB_CS"/>
</dbReference>
<comment type="caution">
    <text evidence="9">The sequence shown here is derived from an EMBL/GenBank/DDBJ whole genome shotgun (WGS) entry which is preliminary data.</text>
</comment>
<dbReference type="EC" id="5.4.99.-" evidence="6"/>
<dbReference type="Pfam" id="PF01479">
    <property type="entry name" value="S4"/>
    <property type="match status" value="1"/>
</dbReference>
<dbReference type="InterPro" id="IPR036986">
    <property type="entry name" value="S4_RNA-bd_sf"/>
</dbReference>
<evidence type="ECO:0000256" key="3">
    <source>
        <dbReference type="ARBA" id="ARBA00022884"/>
    </source>
</evidence>
<name>A0ABV6ZYK9_9PROT</name>
<dbReference type="RefSeq" id="WP_343164383.1">
    <property type="nucleotide sequence ID" value="NZ_JBHRSV010000019.1"/>
</dbReference>
<dbReference type="PANTHER" id="PTHR47683">
    <property type="entry name" value="PSEUDOURIDINE SYNTHASE FAMILY PROTEIN-RELATED"/>
    <property type="match status" value="1"/>
</dbReference>
<evidence type="ECO:0000256" key="6">
    <source>
        <dbReference type="RuleBase" id="RU003887"/>
    </source>
</evidence>
<dbReference type="PANTHER" id="PTHR47683:SF3">
    <property type="entry name" value="RIBOSOMAL LARGE SUBUNIT PSEUDOURIDINE SYNTHASE B"/>
    <property type="match status" value="1"/>
</dbReference>
<dbReference type="InterPro" id="IPR042092">
    <property type="entry name" value="PsdUridine_s_RsuA/RluB/E/F_cat"/>
</dbReference>
<dbReference type="InterPro" id="IPR020103">
    <property type="entry name" value="PsdUridine_synth_cat_dom_sf"/>
</dbReference>
<dbReference type="SUPFAM" id="SSF55174">
    <property type="entry name" value="Alpha-L RNA-binding motif"/>
    <property type="match status" value="1"/>
</dbReference>
<comment type="catalytic activity">
    <reaction evidence="1">
        <text>a uridine in RNA = a pseudouridine in RNA</text>
        <dbReference type="Rhea" id="RHEA:48348"/>
        <dbReference type="Rhea" id="RHEA-COMP:12068"/>
        <dbReference type="Rhea" id="RHEA-COMP:12069"/>
        <dbReference type="ChEBI" id="CHEBI:65314"/>
        <dbReference type="ChEBI" id="CHEBI:65315"/>
    </reaction>
</comment>